<dbReference type="InterPro" id="IPR050904">
    <property type="entry name" value="Adhesion/Biosynth-related"/>
</dbReference>
<protein>
    <submittedName>
        <fullName evidence="4">FAS1 domain</fullName>
    </submittedName>
</protein>
<dbReference type="KEGG" id="pdp:PDIP_66790"/>
<dbReference type="EMBL" id="CP060774">
    <property type="protein sequence ID" value="QQK41907.1"/>
    <property type="molecule type" value="Genomic_DNA"/>
</dbReference>
<feature type="region of interest" description="Disordered" evidence="1">
    <location>
        <begin position="133"/>
        <end position="204"/>
    </location>
</feature>
<dbReference type="PROSITE" id="PS50213">
    <property type="entry name" value="FAS1"/>
    <property type="match status" value="2"/>
</dbReference>
<feature type="transmembrane region" description="Helical" evidence="2">
    <location>
        <begin position="31"/>
        <end position="54"/>
    </location>
</feature>
<evidence type="ECO:0000259" key="3">
    <source>
        <dbReference type="PROSITE" id="PS50213"/>
    </source>
</evidence>
<keyword evidence="2" id="KW-1133">Transmembrane helix</keyword>
<feature type="domain" description="FAS1" evidence="3">
    <location>
        <begin position="229"/>
        <end position="367"/>
    </location>
</feature>
<keyword evidence="2" id="KW-0472">Membrane</keyword>
<dbReference type="RefSeq" id="XP_014530836.2">
    <property type="nucleotide sequence ID" value="XM_014675350.2"/>
</dbReference>
<feature type="domain" description="FAS1" evidence="3">
    <location>
        <begin position="371"/>
        <end position="544"/>
    </location>
</feature>
<dbReference type="InterPro" id="IPR036378">
    <property type="entry name" value="FAS1_dom_sf"/>
</dbReference>
<dbReference type="PANTHER" id="PTHR10900:SF125">
    <property type="entry name" value="FAS1 DOMAIN-CONTAINING PROTEIN YLR001C"/>
    <property type="match status" value="1"/>
</dbReference>
<dbReference type="PANTHER" id="PTHR10900">
    <property type="entry name" value="PERIOSTIN-RELATED"/>
    <property type="match status" value="1"/>
</dbReference>
<dbReference type="SUPFAM" id="SSF82153">
    <property type="entry name" value="FAS1 domain"/>
    <property type="match status" value="2"/>
</dbReference>
<dbReference type="InterPro" id="IPR000782">
    <property type="entry name" value="FAS1_domain"/>
</dbReference>
<evidence type="ECO:0000256" key="1">
    <source>
        <dbReference type="SAM" id="MobiDB-lite"/>
    </source>
</evidence>
<dbReference type="GeneID" id="26234995"/>
<dbReference type="Pfam" id="PF02469">
    <property type="entry name" value="Fasciclin"/>
    <property type="match status" value="2"/>
</dbReference>
<gene>
    <name evidence="4" type="ORF">Pdw03_4761</name>
</gene>
<name>A0A7T6XIX5_PENDI</name>
<dbReference type="Gene3D" id="2.30.180.10">
    <property type="entry name" value="FAS1 domain"/>
    <property type="match status" value="2"/>
</dbReference>
<dbReference type="AlphaFoldDB" id="A0A7T6XIX5"/>
<dbReference type="Proteomes" id="UP000595662">
    <property type="component" value="Chromosome 1"/>
</dbReference>
<proteinExistence type="predicted"/>
<organism evidence="4 5">
    <name type="scientific">Penicillium digitatum</name>
    <name type="common">Green mold</name>
    <dbReference type="NCBI Taxonomy" id="36651"/>
    <lineage>
        <taxon>Eukaryota</taxon>
        <taxon>Fungi</taxon>
        <taxon>Dikarya</taxon>
        <taxon>Ascomycota</taxon>
        <taxon>Pezizomycotina</taxon>
        <taxon>Eurotiomycetes</taxon>
        <taxon>Eurotiomycetidae</taxon>
        <taxon>Eurotiales</taxon>
        <taxon>Aspergillaceae</taxon>
        <taxon>Penicillium</taxon>
    </lineage>
</organism>
<evidence type="ECO:0000313" key="5">
    <source>
        <dbReference type="Proteomes" id="UP000595662"/>
    </source>
</evidence>
<reference evidence="4 5" key="1">
    <citation type="submission" date="2020-08" db="EMBL/GenBank/DDBJ databases">
        <title>The completed genome sequence of the pathogenic ascomycete fungus Penicillium digitatum.</title>
        <authorList>
            <person name="Wang M."/>
        </authorList>
    </citation>
    <scope>NUCLEOTIDE SEQUENCE [LARGE SCALE GENOMIC DNA]</scope>
    <source>
        <strain evidence="4 5">PdW03</strain>
    </source>
</reference>
<dbReference type="VEuPathDB" id="FungiDB:PDIP_66790"/>
<sequence length="583" mass="65770">MSSVNTRSRRSELIPELTLQNITRISVFRRFLVLNGTCNMFPALTLLLLIKVSLDSNFPVDIGTMRSIYLFLSVAATMASAFVIPDEGNLAEIISETPAANDHLSKSDVEMGQLDISPDEHRGWERHRDWHDDDEYPPHGDWPGYNEDPHGRWPGGDHPRRGGWPDDDEPPGHGRRPEHGGWPGHRDDEDRPYPPHPRHGDCRDDHDRYRHHPIHRPIDACPGSLCHADKTTWELIKESEHTYLLAELLTDDKDLIEILNSTTANHTFFALTNQALEGLPLRYGPSPKFLSRLLRYHILPGRFSIEHIASHGTLPTKLTEPALESGLPQRIVVREHHNGVILNRRSRVVGADMKTKNGMIHILSSPLHPPPETRTLLHQAPADFSTFTLALARTKLASKLDPAQRQGGTTFAPTNAAFRQLGERANRFLFSRQGEGCLRALMQYHIVPNRTLYSDVLYSSNGEAHRLFSGHGGRSGDEGKGEGERLEEESANVWLGTLLKDWDLKVDIKREFGKVDMRVNGFGRVRLMNLLARDGVVHVLDRVLVPPKRIQDKDEGEGEEELMIEELVERLKGCGNGMTRGEL</sequence>
<feature type="compositionally biased region" description="Basic and acidic residues" evidence="1">
    <location>
        <begin position="147"/>
        <end position="204"/>
    </location>
</feature>
<dbReference type="SMART" id="SM00554">
    <property type="entry name" value="FAS1"/>
    <property type="match status" value="2"/>
</dbReference>
<keyword evidence="2" id="KW-0812">Transmembrane</keyword>
<evidence type="ECO:0000256" key="2">
    <source>
        <dbReference type="SAM" id="Phobius"/>
    </source>
</evidence>
<accession>A0A7T6XIX5</accession>
<evidence type="ECO:0000313" key="4">
    <source>
        <dbReference type="EMBL" id="QQK41907.1"/>
    </source>
</evidence>